<dbReference type="GO" id="GO:0030474">
    <property type="term" value="P:spindle pole body duplication"/>
    <property type="evidence" value="ECO:0007669"/>
    <property type="project" value="TreeGrafter"/>
</dbReference>
<dbReference type="PANTHER" id="PTHR28003">
    <property type="entry name" value="NUCLEOPORIN POM34"/>
    <property type="match status" value="1"/>
</dbReference>
<dbReference type="Proteomes" id="UP000094455">
    <property type="component" value="Unassembled WGS sequence"/>
</dbReference>
<dbReference type="GeneID" id="30177146"/>
<dbReference type="GO" id="GO:0070762">
    <property type="term" value="C:nuclear pore transmembrane ring"/>
    <property type="evidence" value="ECO:0007669"/>
    <property type="project" value="TreeGrafter"/>
</dbReference>
<protein>
    <submittedName>
        <fullName evidence="2">Uncharacterized protein</fullName>
    </submittedName>
</protein>
<dbReference type="PANTHER" id="PTHR28003:SF1">
    <property type="entry name" value="NUCLEOPORIN POM34"/>
    <property type="match status" value="1"/>
</dbReference>
<proteinExistence type="predicted"/>
<sequence>MSFNVSSFFSPAEDTFVNKRSTNKSFSSKNPNMLSSLPATADGRNEPETDEVYERSVYPETSLAHNLSATPISPYVPIKSLVESPFKASHAHAHSTPLVGSSSSYYNSTNGIRTQTPLKQDPMNADSLLKMKIKAHQQQFQDNMNVMQAGFNLADKQVSEETYLNSAFKPRRSTADVSMTHLKDIGSRKPGDRIIPNGNISQGNTNGMKLPLEPLRMPGYNDNISKHMSDSKGNMSVLQNLDDPYVAEALGRIVNKELEMRKLLYGTLTFLIYRFLRSIIRLFVYTNPVLAKSLRALSKLMRDYSSSIQNERLASFVKWLSQLFTFESFLRVGSYIEYMMSFILGTMIVATLYRLLKPQDKCLDLPLTRAQRKILGLTTDSNDKSIEGQDSKEGDNVENDDDEEEAILKKLLSSSPQRIEKPTRVFMPGDQGIDDVMGSLNSLAIGNAMHNAANVTWSSGMIPKANSTSPGNMENIRTQLSQRNGSVIADRNYSDGRNSRDYLSPNGKYMFAVNNELRQQGGFGASNSSFY</sequence>
<dbReference type="EMBL" id="KV454001">
    <property type="protein sequence ID" value="ODQ49148.1"/>
    <property type="molecule type" value="Genomic_DNA"/>
</dbReference>
<feature type="compositionally biased region" description="Polar residues" evidence="1">
    <location>
        <begin position="198"/>
        <end position="207"/>
    </location>
</feature>
<organism evidence="2 3">
    <name type="scientific">Pichia membranifaciens NRRL Y-2026</name>
    <dbReference type="NCBI Taxonomy" id="763406"/>
    <lineage>
        <taxon>Eukaryota</taxon>
        <taxon>Fungi</taxon>
        <taxon>Dikarya</taxon>
        <taxon>Ascomycota</taxon>
        <taxon>Saccharomycotina</taxon>
        <taxon>Pichiomycetes</taxon>
        <taxon>Pichiales</taxon>
        <taxon>Pichiaceae</taxon>
        <taxon>Pichia</taxon>
    </lineage>
</organism>
<dbReference type="STRING" id="763406.A0A1E3NTZ3"/>
<dbReference type="RefSeq" id="XP_019020261.1">
    <property type="nucleotide sequence ID" value="XM_019160459.1"/>
</dbReference>
<feature type="compositionally biased region" description="Polar residues" evidence="1">
    <location>
        <begin position="21"/>
        <end position="38"/>
    </location>
</feature>
<feature type="region of interest" description="Disordered" evidence="1">
    <location>
        <begin position="186"/>
        <end position="208"/>
    </location>
</feature>
<gene>
    <name evidence="2" type="ORF">PICMEDRAFT_14626</name>
</gene>
<feature type="region of interest" description="Disordered" evidence="1">
    <location>
        <begin position="381"/>
        <end position="402"/>
    </location>
</feature>
<dbReference type="GO" id="GO:0005640">
    <property type="term" value="C:nuclear outer membrane"/>
    <property type="evidence" value="ECO:0007669"/>
    <property type="project" value="TreeGrafter"/>
</dbReference>
<feature type="region of interest" description="Disordered" evidence="1">
    <location>
        <begin position="21"/>
        <end position="51"/>
    </location>
</feature>
<dbReference type="Pfam" id="PF08058">
    <property type="entry name" value="NPCC"/>
    <property type="match status" value="1"/>
</dbReference>
<name>A0A1E3NTZ3_9ASCO</name>
<reference evidence="2 3" key="1">
    <citation type="journal article" date="2016" name="Proc. Natl. Acad. Sci. U.S.A.">
        <title>Comparative genomics of biotechnologically important yeasts.</title>
        <authorList>
            <person name="Riley R."/>
            <person name="Haridas S."/>
            <person name="Wolfe K.H."/>
            <person name="Lopes M.R."/>
            <person name="Hittinger C.T."/>
            <person name="Goeker M."/>
            <person name="Salamov A.A."/>
            <person name="Wisecaver J.H."/>
            <person name="Long T.M."/>
            <person name="Calvey C.H."/>
            <person name="Aerts A.L."/>
            <person name="Barry K.W."/>
            <person name="Choi C."/>
            <person name="Clum A."/>
            <person name="Coughlan A.Y."/>
            <person name="Deshpande S."/>
            <person name="Douglass A.P."/>
            <person name="Hanson S.J."/>
            <person name="Klenk H.-P."/>
            <person name="LaButti K.M."/>
            <person name="Lapidus A."/>
            <person name="Lindquist E.A."/>
            <person name="Lipzen A.M."/>
            <person name="Meier-Kolthoff J.P."/>
            <person name="Ohm R.A."/>
            <person name="Otillar R.P."/>
            <person name="Pangilinan J.L."/>
            <person name="Peng Y."/>
            <person name="Rokas A."/>
            <person name="Rosa C.A."/>
            <person name="Scheuner C."/>
            <person name="Sibirny A.A."/>
            <person name="Slot J.C."/>
            <person name="Stielow J.B."/>
            <person name="Sun H."/>
            <person name="Kurtzman C.P."/>
            <person name="Blackwell M."/>
            <person name="Grigoriev I.V."/>
            <person name="Jeffries T.W."/>
        </authorList>
    </citation>
    <scope>NUCLEOTIDE SEQUENCE [LARGE SCALE GENOMIC DNA]</scope>
    <source>
        <strain evidence="2 3">NRRL Y-2026</strain>
    </source>
</reference>
<dbReference type="OrthoDB" id="429932at2759"/>
<dbReference type="AlphaFoldDB" id="A0A1E3NTZ3"/>
<keyword evidence="3" id="KW-1185">Reference proteome</keyword>
<accession>A0A1E3NTZ3</accession>
<evidence type="ECO:0000313" key="3">
    <source>
        <dbReference type="Proteomes" id="UP000094455"/>
    </source>
</evidence>
<feature type="compositionally biased region" description="Basic and acidic residues" evidence="1">
    <location>
        <begin position="381"/>
        <end position="395"/>
    </location>
</feature>
<dbReference type="GO" id="GO:0006606">
    <property type="term" value="P:protein import into nucleus"/>
    <property type="evidence" value="ECO:0007669"/>
    <property type="project" value="TreeGrafter"/>
</dbReference>
<evidence type="ECO:0000313" key="2">
    <source>
        <dbReference type="EMBL" id="ODQ49148.1"/>
    </source>
</evidence>
<dbReference type="InterPro" id="IPR012578">
    <property type="entry name" value="Nucl_pore_cmplx"/>
</dbReference>
<evidence type="ECO:0000256" key="1">
    <source>
        <dbReference type="SAM" id="MobiDB-lite"/>
    </source>
</evidence>